<keyword evidence="2 3" id="KW-0560">Oxidoreductase</keyword>
<proteinExistence type="inferred from homology"/>
<keyword evidence="4" id="KW-1185">Reference proteome</keyword>
<dbReference type="CDD" id="cd05233">
    <property type="entry name" value="SDR_c"/>
    <property type="match status" value="1"/>
</dbReference>
<dbReference type="Gene3D" id="3.40.50.720">
    <property type="entry name" value="NAD(P)-binding Rossmann-like Domain"/>
    <property type="match status" value="1"/>
</dbReference>
<organism evidence="3 4">
    <name type="scientific">Capillimicrobium parvum</name>
    <dbReference type="NCBI Taxonomy" id="2884022"/>
    <lineage>
        <taxon>Bacteria</taxon>
        <taxon>Bacillati</taxon>
        <taxon>Actinomycetota</taxon>
        <taxon>Thermoleophilia</taxon>
        <taxon>Solirubrobacterales</taxon>
        <taxon>Capillimicrobiaceae</taxon>
        <taxon>Capillimicrobium</taxon>
    </lineage>
</organism>
<gene>
    <name evidence="3" type="ORF">DSM104329_02386</name>
</gene>
<dbReference type="InterPro" id="IPR036291">
    <property type="entry name" value="NAD(P)-bd_dom_sf"/>
</dbReference>
<dbReference type="InterPro" id="IPR051122">
    <property type="entry name" value="SDR_DHRS6-like"/>
</dbReference>
<dbReference type="PANTHER" id="PTHR43477">
    <property type="entry name" value="DIHYDROANTICAPSIN 7-DEHYDROGENASE"/>
    <property type="match status" value="1"/>
</dbReference>
<dbReference type="AlphaFoldDB" id="A0A9E6XX34"/>
<protein>
    <submittedName>
        <fullName evidence="3">Oxidoreductase</fullName>
        <ecNumber evidence="3">1.-.-.-</ecNumber>
    </submittedName>
</protein>
<name>A0A9E6XX34_9ACTN</name>
<dbReference type="PRINTS" id="PR00080">
    <property type="entry name" value="SDRFAMILY"/>
</dbReference>
<dbReference type="GO" id="GO:0016491">
    <property type="term" value="F:oxidoreductase activity"/>
    <property type="evidence" value="ECO:0007669"/>
    <property type="project" value="UniProtKB-KW"/>
</dbReference>
<accession>A0A9E6XX34</accession>
<dbReference type="EMBL" id="CP087164">
    <property type="protein sequence ID" value="UGS35989.1"/>
    <property type="molecule type" value="Genomic_DNA"/>
</dbReference>
<dbReference type="KEGG" id="sbae:DSM104329_02386"/>
<evidence type="ECO:0000313" key="4">
    <source>
        <dbReference type="Proteomes" id="UP001162834"/>
    </source>
</evidence>
<dbReference type="SUPFAM" id="SSF51735">
    <property type="entry name" value="NAD(P)-binding Rossmann-fold domains"/>
    <property type="match status" value="1"/>
</dbReference>
<dbReference type="PANTHER" id="PTHR43477:SF1">
    <property type="entry name" value="DIHYDROANTICAPSIN 7-DEHYDROGENASE"/>
    <property type="match status" value="1"/>
</dbReference>
<dbReference type="RefSeq" id="WP_259315668.1">
    <property type="nucleotide sequence ID" value="NZ_CP087164.1"/>
</dbReference>
<dbReference type="Pfam" id="PF13561">
    <property type="entry name" value="adh_short_C2"/>
    <property type="match status" value="1"/>
</dbReference>
<reference evidence="3" key="1">
    <citation type="journal article" date="2022" name="Int. J. Syst. Evol. Microbiol.">
        <title>Pseudomonas aegrilactucae sp. nov. and Pseudomonas morbosilactucae sp. nov., pathogens causing bacterial rot of lettuce in Japan.</title>
        <authorList>
            <person name="Sawada H."/>
            <person name="Fujikawa T."/>
            <person name="Satou M."/>
        </authorList>
    </citation>
    <scope>NUCLEOTIDE SEQUENCE</scope>
    <source>
        <strain evidence="3">0166_1</strain>
    </source>
</reference>
<evidence type="ECO:0000256" key="1">
    <source>
        <dbReference type="ARBA" id="ARBA00006484"/>
    </source>
</evidence>
<dbReference type="EC" id="1.-.-.-" evidence="3"/>
<comment type="similarity">
    <text evidence="1">Belongs to the short-chain dehydrogenases/reductases (SDR) family.</text>
</comment>
<dbReference type="InterPro" id="IPR002347">
    <property type="entry name" value="SDR_fam"/>
</dbReference>
<evidence type="ECO:0000256" key="2">
    <source>
        <dbReference type="ARBA" id="ARBA00023002"/>
    </source>
</evidence>
<dbReference type="Proteomes" id="UP001162834">
    <property type="component" value="Chromosome"/>
</dbReference>
<evidence type="ECO:0000313" key="3">
    <source>
        <dbReference type="EMBL" id="UGS35989.1"/>
    </source>
</evidence>
<sequence length="255" mass="26216">MKTGRLDGKVALITGTAGGQGRAAAELFASEGAHVMGCDVNAAGAAETLERVRAAGGRMDSHAPVDLGDSAAARAWVAEAARLGGGIDILYNNASEARFGSIGDLTDEDWHATIRNEVDLIFYVCSAAWRYLVDGGGSIINTGSISGVSAIQATPGSFAHAAAKGAVIALTRELALEGGPHAIRANSISPGIIASPATARMLTDQKFNTDHLDSIMLTRIGEVEDVAAMALFLASDESAWVTGANFMVDGGFLAR</sequence>
<dbReference type="FunFam" id="3.40.50.720:FF:000084">
    <property type="entry name" value="Short-chain dehydrogenase reductase"/>
    <property type="match status" value="1"/>
</dbReference>
<dbReference type="PRINTS" id="PR00081">
    <property type="entry name" value="GDHRDH"/>
</dbReference>